<feature type="binding site" evidence="9">
    <location>
        <position position="139"/>
    </location>
    <ligand>
        <name>Zn(2+)</name>
        <dbReference type="ChEBI" id="CHEBI:29105"/>
        <note>catalytic</note>
    </ligand>
</feature>
<dbReference type="InterPro" id="IPR020549">
    <property type="entry name" value="YbeY_CS"/>
</dbReference>
<comment type="similarity">
    <text evidence="1 9">Belongs to the endoribonuclease YbeY family.</text>
</comment>
<keyword evidence="11" id="KW-1185">Reference proteome</keyword>
<comment type="caution">
    <text evidence="10">The sequence shown here is derived from an EMBL/GenBank/DDBJ whole genome shotgun (WGS) entry which is preliminary data.</text>
</comment>
<keyword evidence="7 9" id="KW-0378">Hydrolase</keyword>
<evidence type="ECO:0000313" key="11">
    <source>
        <dbReference type="Proteomes" id="UP000617951"/>
    </source>
</evidence>
<dbReference type="GO" id="GO:0006364">
    <property type="term" value="P:rRNA processing"/>
    <property type="evidence" value="ECO:0007669"/>
    <property type="project" value="UniProtKB-UniRule"/>
</dbReference>
<keyword evidence="2 9" id="KW-0690">Ribosome biogenesis</keyword>
<feature type="binding site" evidence="9">
    <location>
        <position position="145"/>
    </location>
    <ligand>
        <name>Zn(2+)</name>
        <dbReference type="ChEBI" id="CHEBI:29105"/>
        <note>catalytic</note>
    </ligand>
</feature>
<gene>
    <name evidence="9 10" type="primary">ybeY</name>
    <name evidence="10" type="ORF">H8693_03210</name>
</gene>
<dbReference type="NCBIfam" id="TIGR00043">
    <property type="entry name" value="rRNA maturation RNase YbeY"/>
    <property type="match status" value="1"/>
</dbReference>
<feature type="binding site" evidence="9">
    <location>
        <position position="135"/>
    </location>
    <ligand>
        <name>Zn(2+)</name>
        <dbReference type="ChEBI" id="CHEBI:29105"/>
        <note>catalytic</note>
    </ligand>
</feature>
<comment type="subcellular location">
    <subcellularLocation>
        <location evidence="9">Cytoplasm</location>
    </subcellularLocation>
</comment>
<protein>
    <recommendedName>
        <fullName evidence="9">Endoribonuclease YbeY</fullName>
        <ecNumber evidence="9">3.1.-.-</ecNumber>
    </recommendedName>
</protein>
<dbReference type="RefSeq" id="WP_249279763.1">
    <property type="nucleotide sequence ID" value="NZ_JACRSS010000001.1"/>
</dbReference>
<keyword evidence="5 9" id="KW-0479">Metal-binding</keyword>
<dbReference type="Pfam" id="PF02130">
    <property type="entry name" value="YbeY"/>
    <property type="match status" value="1"/>
</dbReference>
<evidence type="ECO:0000256" key="2">
    <source>
        <dbReference type="ARBA" id="ARBA00022517"/>
    </source>
</evidence>
<comment type="function">
    <text evidence="9">Single strand-specific metallo-endoribonuclease involved in late-stage 70S ribosome quality control and in maturation of the 3' terminus of the 16S rRNA.</text>
</comment>
<dbReference type="EC" id="3.1.-.-" evidence="9"/>
<evidence type="ECO:0000256" key="4">
    <source>
        <dbReference type="ARBA" id="ARBA00022722"/>
    </source>
</evidence>
<dbReference type="PANTHER" id="PTHR46986:SF1">
    <property type="entry name" value="ENDORIBONUCLEASE YBEY, CHLOROPLASTIC"/>
    <property type="match status" value="1"/>
</dbReference>
<dbReference type="Gene3D" id="3.40.390.30">
    <property type="entry name" value="Metalloproteases ('zincins'), catalytic domain"/>
    <property type="match status" value="1"/>
</dbReference>
<dbReference type="InterPro" id="IPR023091">
    <property type="entry name" value="MetalPrtase_cat_dom_sf_prd"/>
</dbReference>
<evidence type="ECO:0000256" key="1">
    <source>
        <dbReference type="ARBA" id="ARBA00010875"/>
    </source>
</evidence>
<dbReference type="PANTHER" id="PTHR46986">
    <property type="entry name" value="ENDORIBONUCLEASE YBEY, CHLOROPLASTIC"/>
    <property type="match status" value="1"/>
</dbReference>
<reference evidence="10" key="1">
    <citation type="submission" date="2020-08" db="EMBL/GenBank/DDBJ databases">
        <title>Genome public.</title>
        <authorList>
            <person name="Liu C."/>
            <person name="Sun Q."/>
        </authorList>
    </citation>
    <scope>NUCLEOTIDE SEQUENCE</scope>
    <source>
        <strain evidence="10">NSJ-63</strain>
    </source>
</reference>
<dbReference type="GO" id="GO:0008270">
    <property type="term" value="F:zinc ion binding"/>
    <property type="evidence" value="ECO:0007669"/>
    <property type="project" value="UniProtKB-UniRule"/>
</dbReference>
<keyword evidence="9" id="KW-0963">Cytoplasm</keyword>
<dbReference type="EMBL" id="JACRSS010000001">
    <property type="protein sequence ID" value="MBC8537944.1"/>
    <property type="molecule type" value="Genomic_DNA"/>
</dbReference>
<dbReference type="Proteomes" id="UP000617951">
    <property type="component" value="Unassembled WGS sequence"/>
</dbReference>
<dbReference type="GO" id="GO:0004222">
    <property type="term" value="F:metalloendopeptidase activity"/>
    <property type="evidence" value="ECO:0007669"/>
    <property type="project" value="InterPro"/>
</dbReference>
<dbReference type="GO" id="GO:0005737">
    <property type="term" value="C:cytoplasm"/>
    <property type="evidence" value="ECO:0007669"/>
    <property type="project" value="UniProtKB-SubCell"/>
</dbReference>
<keyword evidence="6 9" id="KW-0255">Endonuclease</keyword>
<keyword evidence="8 9" id="KW-0862">Zinc</keyword>
<dbReference type="GO" id="GO:0004521">
    <property type="term" value="F:RNA endonuclease activity"/>
    <property type="evidence" value="ECO:0007669"/>
    <property type="project" value="UniProtKB-UniRule"/>
</dbReference>
<comment type="cofactor">
    <cofactor evidence="9">
        <name>Zn(2+)</name>
        <dbReference type="ChEBI" id="CHEBI:29105"/>
    </cofactor>
    <text evidence="9">Binds 1 zinc ion.</text>
</comment>
<dbReference type="SUPFAM" id="SSF55486">
    <property type="entry name" value="Metalloproteases ('zincins'), catalytic domain"/>
    <property type="match status" value="1"/>
</dbReference>
<sequence length="165" mass="18743">MQEKLGFCVVEKARDDIAVDEALFAPVQAAAENAARLEGIEAYEAYIVLADDDFLHELNRQYRDVDRSTDVLSFPENELDEPLKKALDEGYCPEMDVEGKRIALGDIYISVEQAARQGAEYGNTLEEELCFLAVHGMLHLMGYDHMQEDEEAVMRRKQREALGRK</sequence>
<name>A0A926DIL3_9FIRM</name>
<accession>A0A926DIL3</accession>
<dbReference type="HAMAP" id="MF_00009">
    <property type="entry name" value="Endoribonucl_YbeY"/>
    <property type="match status" value="1"/>
</dbReference>
<keyword evidence="4 9" id="KW-0540">Nuclease</keyword>
<evidence type="ECO:0000256" key="5">
    <source>
        <dbReference type="ARBA" id="ARBA00022723"/>
    </source>
</evidence>
<evidence type="ECO:0000256" key="6">
    <source>
        <dbReference type="ARBA" id="ARBA00022759"/>
    </source>
</evidence>
<dbReference type="PROSITE" id="PS01306">
    <property type="entry name" value="UPF0054"/>
    <property type="match status" value="1"/>
</dbReference>
<evidence type="ECO:0000256" key="7">
    <source>
        <dbReference type="ARBA" id="ARBA00022801"/>
    </source>
</evidence>
<organism evidence="10 11">
    <name type="scientific">Guopingia tenuis</name>
    <dbReference type="NCBI Taxonomy" id="2763656"/>
    <lineage>
        <taxon>Bacteria</taxon>
        <taxon>Bacillati</taxon>
        <taxon>Bacillota</taxon>
        <taxon>Clostridia</taxon>
        <taxon>Christensenellales</taxon>
        <taxon>Christensenellaceae</taxon>
        <taxon>Guopingia</taxon>
    </lineage>
</organism>
<proteinExistence type="inferred from homology"/>
<evidence type="ECO:0000256" key="3">
    <source>
        <dbReference type="ARBA" id="ARBA00022552"/>
    </source>
</evidence>
<dbReference type="InterPro" id="IPR002036">
    <property type="entry name" value="YbeY"/>
</dbReference>
<keyword evidence="3 9" id="KW-0698">rRNA processing</keyword>
<evidence type="ECO:0000256" key="9">
    <source>
        <dbReference type="HAMAP-Rule" id="MF_00009"/>
    </source>
</evidence>
<evidence type="ECO:0000256" key="8">
    <source>
        <dbReference type="ARBA" id="ARBA00022833"/>
    </source>
</evidence>
<dbReference type="AlphaFoldDB" id="A0A926DIL3"/>
<evidence type="ECO:0000313" key="10">
    <source>
        <dbReference type="EMBL" id="MBC8537944.1"/>
    </source>
</evidence>